<evidence type="ECO:0000256" key="1">
    <source>
        <dbReference type="ARBA" id="ARBA00023180"/>
    </source>
</evidence>
<keyword evidence="1" id="KW-0325">Glycoprotein</keyword>
<dbReference type="EMBL" id="JAHRIP010036081">
    <property type="protein sequence ID" value="MEQ2293981.1"/>
    <property type="molecule type" value="Genomic_DNA"/>
</dbReference>
<accession>A0ABV0YJR7</accession>
<dbReference type="Pfam" id="PF00129">
    <property type="entry name" value="MHC_I"/>
    <property type="match status" value="1"/>
</dbReference>
<evidence type="ECO:0000313" key="4">
    <source>
        <dbReference type="Proteomes" id="UP001469553"/>
    </source>
</evidence>
<feature type="domain" description="MHC class I-like antigen recognition-like" evidence="2">
    <location>
        <begin position="54"/>
        <end position="144"/>
    </location>
</feature>
<organism evidence="3 4">
    <name type="scientific">Ameca splendens</name>
    <dbReference type="NCBI Taxonomy" id="208324"/>
    <lineage>
        <taxon>Eukaryota</taxon>
        <taxon>Metazoa</taxon>
        <taxon>Chordata</taxon>
        <taxon>Craniata</taxon>
        <taxon>Vertebrata</taxon>
        <taxon>Euteleostomi</taxon>
        <taxon>Actinopterygii</taxon>
        <taxon>Neopterygii</taxon>
        <taxon>Teleostei</taxon>
        <taxon>Neoteleostei</taxon>
        <taxon>Acanthomorphata</taxon>
        <taxon>Ovalentaria</taxon>
        <taxon>Atherinomorphae</taxon>
        <taxon>Cyprinodontiformes</taxon>
        <taxon>Goodeidae</taxon>
        <taxon>Ameca</taxon>
    </lineage>
</organism>
<comment type="caution">
    <text evidence="3">The sequence shown here is derived from an EMBL/GenBank/DDBJ whole genome shotgun (WGS) entry which is preliminary data.</text>
</comment>
<evidence type="ECO:0000313" key="3">
    <source>
        <dbReference type="EMBL" id="MEQ2293981.1"/>
    </source>
</evidence>
<dbReference type="Proteomes" id="UP001469553">
    <property type="component" value="Unassembled WGS sequence"/>
</dbReference>
<dbReference type="InterPro" id="IPR011162">
    <property type="entry name" value="MHC_I/II-like_Ag-recog"/>
</dbReference>
<proteinExistence type="predicted"/>
<evidence type="ECO:0000259" key="2">
    <source>
        <dbReference type="Pfam" id="PF00129"/>
    </source>
</evidence>
<dbReference type="InterPro" id="IPR037055">
    <property type="entry name" value="MHC_I-like_Ag-recog_sf"/>
</dbReference>
<name>A0ABV0YJR7_9TELE</name>
<protein>
    <recommendedName>
        <fullName evidence="2">MHC class I-like antigen recognition-like domain-containing protein</fullName>
    </recommendedName>
</protein>
<dbReference type="Gene3D" id="3.30.500.10">
    <property type="entry name" value="MHC class I-like antigen recognition-like"/>
    <property type="match status" value="1"/>
</dbReference>
<sequence>MVVGLKNKQGDPECQASTQKRFPTFKLFWEWRCGEKVNQPASFNSPEIALQRLNHSLKFFFTGSSQVPNFPEFVAAALIDDVQIVYYDSNTQKVLPKQDWMRNNNNKQDFETWTGIFQGLQQEFKPGIEILKQRFNQTGGLSLTI</sequence>
<dbReference type="InterPro" id="IPR011161">
    <property type="entry name" value="MHC_I-like_Ag-recog"/>
</dbReference>
<keyword evidence="4" id="KW-1185">Reference proteome</keyword>
<dbReference type="InterPro" id="IPR050208">
    <property type="entry name" value="MHC_class-I_related"/>
</dbReference>
<dbReference type="PANTHER" id="PTHR16675:SF237">
    <property type="entry name" value="MHC CLASS I ANTIGEN TRANSCRIPT VARIANT 1-RELATED"/>
    <property type="match status" value="1"/>
</dbReference>
<gene>
    <name evidence="3" type="ORF">AMECASPLE_039160</name>
</gene>
<dbReference type="SUPFAM" id="SSF54452">
    <property type="entry name" value="MHC antigen-recognition domain"/>
    <property type="match status" value="1"/>
</dbReference>
<reference evidence="3 4" key="1">
    <citation type="submission" date="2021-06" db="EMBL/GenBank/DDBJ databases">
        <authorList>
            <person name="Palmer J.M."/>
        </authorList>
    </citation>
    <scope>NUCLEOTIDE SEQUENCE [LARGE SCALE GENOMIC DNA]</scope>
    <source>
        <strain evidence="3 4">AS_MEX2019</strain>
        <tissue evidence="3">Muscle</tissue>
    </source>
</reference>
<dbReference type="PANTHER" id="PTHR16675">
    <property type="entry name" value="MHC CLASS I-RELATED"/>
    <property type="match status" value="1"/>
</dbReference>